<sequence length="59" mass="6697">MVESRIKVLEGRFHAGLLKNVVLPSEICNRQAISSEKGMNNLSLENYDSQNFNLENESE</sequence>
<keyword evidence="2" id="KW-1185">Reference proteome</keyword>
<accession>A0ACA9LPF8</accession>
<dbReference type="EMBL" id="CAJVPW010004594">
    <property type="protein sequence ID" value="CAG8542714.1"/>
    <property type="molecule type" value="Genomic_DNA"/>
</dbReference>
<name>A0ACA9LPF8_9GLOM</name>
<protein>
    <submittedName>
        <fullName evidence="1">7186_t:CDS:1</fullName>
    </submittedName>
</protein>
<proteinExistence type="predicted"/>
<gene>
    <name evidence="1" type="ORF">SPELUC_LOCUS4872</name>
</gene>
<organism evidence="1 2">
    <name type="scientific">Cetraspora pellucida</name>
    <dbReference type="NCBI Taxonomy" id="1433469"/>
    <lineage>
        <taxon>Eukaryota</taxon>
        <taxon>Fungi</taxon>
        <taxon>Fungi incertae sedis</taxon>
        <taxon>Mucoromycota</taxon>
        <taxon>Glomeromycotina</taxon>
        <taxon>Glomeromycetes</taxon>
        <taxon>Diversisporales</taxon>
        <taxon>Gigasporaceae</taxon>
        <taxon>Cetraspora</taxon>
    </lineage>
</organism>
<evidence type="ECO:0000313" key="1">
    <source>
        <dbReference type="EMBL" id="CAG8542714.1"/>
    </source>
</evidence>
<evidence type="ECO:0000313" key="2">
    <source>
        <dbReference type="Proteomes" id="UP000789366"/>
    </source>
</evidence>
<reference evidence="1" key="1">
    <citation type="submission" date="2021-06" db="EMBL/GenBank/DDBJ databases">
        <authorList>
            <person name="Kallberg Y."/>
            <person name="Tangrot J."/>
            <person name="Rosling A."/>
        </authorList>
    </citation>
    <scope>NUCLEOTIDE SEQUENCE</scope>
    <source>
        <strain evidence="1">28 12/20/2015</strain>
    </source>
</reference>
<dbReference type="Proteomes" id="UP000789366">
    <property type="component" value="Unassembled WGS sequence"/>
</dbReference>
<comment type="caution">
    <text evidence="1">The sequence shown here is derived from an EMBL/GenBank/DDBJ whole genome shotgun (WGS) entry which is preliminary data.</text>
</comment>